<feature type="non-terminal residue" evidence="1">
    <location>
        <position position="45"/>
    </location>
</feature>
<evidence type="ECO:0000313" key="1">
    <source>
        <dbReference type="EMBL" id="CDW40370.1"/>
    </source>
</evidence>
<organism evidence="1">
    <name type="scientific">Lepeophtheirus salmonis</name>
    <name type="common">Salmon louse</name>
    <name type="synonym">Caligus salmonis</name>
    <dbReference type="NCBI Taxonomy" id="72036"/>
    <lineage>
        <taxon>Eukaryota</taxon>
        <taxon>Metazoa</taxon>
        <taxon>Ecdysozoa</taxon>
        <taxon>Arthropoda</taxon>
        <taxon>Crustacea</taxon>
        <taxon>Multicrustacea</taxon>
        <taxon>Hexanauplia</taxon>
        <taxon>Copepoda</taxon>
        <taxon>Siphonostomatoida</taxon>
        <taxon>Caligidae</taxon>
        <taxon>Lepeophtheirus</taxon>
    </lineage>
</organism>
<dbReference type="AlphaFoldDB" id="A0A0K2UQP1"/>
<protein>
    <submittedName>
        <fullName evidence="1">Uncharacterized protein</fullName>
    </submittedName>
</protein>
<accession>A0A0K2UQP1</accession>
<proteinExistence type="predicted"/>
<dbReference type="EMBL" id="HACA01023009">
    <property type="protein sequence ID" value="CDW40370.1"/>
    <property type="molecule type" value="Transcribed_RNA"/>
</dbReference>
<sequence>MRRRQKNLQPILCSTFPNSLLPNQDHIFALINQLRTQINYFMSCI</sequence>
<name>A0A0K2UQP1_LEPSM</name>
<reference evidence="1" key="1">
    <citation type="submission" date="2014-05" db="EMBL/GenBank/DDBJ databases">
        <authorList>
            <person name="Chronopoulou M."/>
        </authorList>
    </citation>
    <scope>NUCLEOTIDE SEQUENCE</scope>
    <source>
        <tissue evidence="1">Whole organism</tissue>
    </source>
</reference>